<dbReference type="OrthoDB" id="5990317at2759"/>
<dbReference type="AlphaFoldDB" id="A0A1X7V1F5"/>
<name>A0A1X7V1F5_AMPQE</name>
<organism evidence="1">
    <name type="scientific">Amphimedon queenslandica</name>
    <name type="common">Sponge</name>
    <dbReference type="NCBI Taxonomy" id="400682"/>
    <lineage>
        <taxon>Eukaryota</taxon>
        <taxon>Metazoa</taxon>
        <taxon>Porifera</taxon>
        <taxon>Demospongiae</taxon>
        <taxon>Heteroscleromorpha</taxon>
        <taxon>Haplosclerida</taxon>
        <taxon>Niphatidae</taxon>
        <taxon>Amphimedon</taxon>
    </lineage>
</organism>
<dbReference type="EnsemblMetazoa" id="Aqu2.1.34075_001">
    <property type="protein sequence ID" value="Aqu2.1.34075_001"/>
    <property type="gene ID" value="Aqu2.1.34075"/>
</dbReference>
<dbReference type="PANTHER" id="PTHR47331:SF1">
    <property type="entry name" value="GAG-LIKE PROTEIN"/>
    <property type="match status" value="1"/>
</dbReference>
<evidence type="ECO:0008006" key="2">
    <source>
        <dbReference type="Google" id="ProtNLM"/>
    </source>
</evidence>
<reference evidence="1" key="1">
    <citation type="submission" date="2017-05" db="UniProtKB">
        <authorList>
            <consortium name="EnsemblMetazoa"/>
        </authorList>
    </citation>
    <scope>IDENTIFICATION</scope>
</reference>
<dbReference type="PANTHER" id="PTHR47331">
    <property type="entry name" value="PHD-TYPE DOMAIN-CONTAINING PROTEIN"/>
    <property type="match status" value="1"/>
</dbReference>
<accession>A0A1X7V1F5</accession>
<protein>
    <recommendedName>
        <fullName evidence="2">Reverse transcriptase domain-containing protein</fullName>
    </recommendedName>
</protein>
<dbReference type="InParanoid" id="A0A1X7V1F5"/>
<sequence length="116" mass="13203">LLAKYDAVIKEQLSLAIVVVVPDNDDTINRIHYIPHHAVIRRDKSTAKVRVEYDTSVKLNSPFFNECLYCGLPLHCKIFDILTKFKTHPVALVADIEKAFLTIQLAESDHDALQFL</sequence>
<evidence type="ECO:0000313" key="1">
    <source>
        <dbReference type="EnsemblMetazoa" id="Aqu2.1.34075_001"/>
    </source>
</evidence>
<proteinExistence type="predicted"/>